<evidence type="ECO:0000313" key="10">
    <source>
        <dbReference type="Proteomes" id="UP000661112"/>
    </source>
</evidence>
<dbReference type="SUPFAM" id="SSF158472">
    <property type="entry name" value="HAMP domain-like"/>
    <property type="match status" value="1"/>
</dbReference>
<dbReference type="Gene3D" id="3.60.40.10">
    <property type="entry name" value="PPM-type phosphatase domain"/>
    <property type="match status" value="1"/>
</dbReference>
<dbReference type="CDD" id="cd06225">
    <property type="entry name" value="HAMP"/>
    <property type="match status" value="1"/>
</dbReference>
<evidence type="ECO:0000256" key="6">
    <source>
        <dbReference type="ARBA" id="ARBA00023136"/>
    </source>
</evidence>
<dbReference type="Gene3D" id="3.30.450.20">
    <property type="entry name" value="PAS domain"/>
    <property type="match status" value="2"/>
</dbReference>
<dbReference type="InterPro" id="IPR052016">
    <property type="entry name" value="Bact_Sigma-Reg"/>
</dbReference>
<evidence type="ECO:0000256" key="7">
    <source>
        <dbReference type="SAM" id="Phobius"/>
    </source>
</evidence>
<name>A0ABR8D4N1_9NOST</name>
<comment type="caution">
    <text evidence="9">The sequence shown here is derived from an EMBL/GenBank/DDBJ whole genome shotgun (WGS) entry which is preliminary data.</text>
</comment>
<dbReference type="SUPFAM" id="SSF81606">
    <property type="entry name" value="PP2C-like"/>
    <property type="match status" value="1"/>
</dbReference>
<gene>
    <name evidence="9" type="ORF">H6G83_16140</name>
</gene>
<keyword evidence="6 7" id="KW-0472">Membrane</keyword>
<feature type="transmembrane region" description="Helical" evidence="7">
    <location>
        <begin position="348"/>
        <end position="371"/>
    </location>
</feature>
<evidence type="ECO:0000256" key="4">
    <source>
        <dbReference type="ARBA" id="ARBA00022801"/>
    </source>
</evidence>
<dbReference type="Gene3D" id="6.10.340.10">
    <property type="match status" value="1"/>
</dbReference>
<dbReference type="Pfam" id="PF07228">
    <property type="entry name" value="SpoIIE"/>
    <property type="match status" value="1"/>
</dbReference>
<dbReference type="CDD" id="cd18774">
    <property type="entry name" value="PDC2_HK_sensor"/>
    <property type="match status" value="1"/>
</dbReference>
<dbReference type="InterPro" id="IPR033479">
    <property type="entry name" value="dCache_1"/>
</dbReference>
<dbReference type="InterPro" id="IPR013656">
    <property type="entry name" value="PAS_4"/>
</dbReference>
<dbReference type="Pfam" id="PF02743">
    <property type="entry name" value="dCache_1"/>
    <property type="match status" value="1"/>
</dbReference>
<dbReference type="Pfam" id="PF00672">
    <property type="entry name" value="HAMP"/>
    <property type="match status" value="1"/>
</dbReference>
<dbReference type="EMBL" id="JACJSG010000020">
    <property type="protein sequence ID" value="MBD2502124.1"/>
    <property type="molecule type" value="Genomic_DNA"/>
</dbReference>
<evidence type="ECO:0000259" key="8">
    <source>
        <dbReference type="PROSITE" id="PS50885"/>
    </source>
</evidence>
<dbReference type="Proteomes" id="UP000661112">
    <property type="component" value="Unassembled WGS sequence"/>
</dbReference>
<protein>
    <submittedName>
        <fullName evidence="9">SpoIIE family protein phosphatase</fullName>
    </submittedName>
</protein>
<keyword evidence="10" id="KW-1185">Reference proteome</keyword>
<proteinExistence type="predicted"/>
<comment type="subcellular location">
    <subcellularLocation>
        <location evidence="1">Cell membrane</location>
        <topology evidence="1">Multi-pass membrane protein</topology>
    </subcellularLocation>
</comment>
<dbReference type="Pfam" id="PF08448">
    <property type="entry name" value="PAS_4"/>
    <property type="match status" value="1"/>
</dbReference>
<keyword evidence="2" id="KW-1003">Cell membrane</keyword>
<dbReference type="InterPro" id="IPR001932">
    <property type="entry name" value="PPM-type_phosphatase-like_dom"/>
</dbReference>
<accession>A0ABR8D4N1</accession>
<reference evidence="9 10" key="1">
    <citation type="journal article" date="2020" name="ISME J.">
        <title>Comparative genomics reveals insights into cyanobacterial evolution and habitat adaptation.</title>
        <authorList>
            <person name="Chen M.Y."/>
            <person name="Teng W.K."/>
            <person name="Zhao L."/>
            <person name="Hu C.X."/>
            <person name="Zhou Y.K."/>
            <person name="Han B.P."/>
            <person name="Song L.R."/>
            <person name="Shu W.S."/>
        </authorList>
    </citation>
    <scope>NUCLEOTIDE SEQUENCE [LARGE SCALE GENOMIC DNA]</scope>
    <source>
        <strain evidence="9 10">FACHB-119</strain>
    </source>
</reference>
<dbReference type="PANTHER" id="PTHR43156">
    <property type="entry name" value="STAGE II SPORULATION PROTEIN E-RELATED"/>
    <property type="match status" value="1"/>
</dbReference>
<dbReference type="RefSeq" id="WP_190474063.1">
    <property type="nucleotide sequence ID" value="NZ_JACJSG010000020.1"/>
</dbReference>
<dbReference type="PANTHER" id="PTHR43156:SF2">
    <property type="entry name" value="STAGE II SPORULATION PROTEIN E"/>
    <property type="match status" value="1"/>
</dbReference>
<dbReference type="SMART" id="SM00304">
    <property type="entry name" value="HAMP"/>
    <property type="match status" value="1"/>
</dbReference>
<dbReference type="InterPro" id="IPR035965">
    <property type="entry name" value="PAS-like_dom_sf"/>
</dbReference>
<organism evidence="9 10">
    <name type="scientific">Anabaena azotica FACHB-119</name>
    <dbReference type="NCBI Taxonomy" id="947527"/>
    <lineage>
        <taxon>Bacteria</taxon>
        <taxon>Bacillati</taxon>
        <taxon>Cyanobacteriota</taxon>
        <taxon>Cyanophyceae</taxon>
        <taxon>Nostocales</taxon>
        <taxon>Nostocaceae</taxon>
        <taxon>Anabaena</taxon>
        <taxon>Anabaena azotica</taxon>
    </lineage>
</organism>
<keyword evidence="5 7" id="KW-1133">Transmembrane helix</keyword>
<feature type="domain" description="HAMP" evidence="8">
    <location>
        <begin position="368"/>
        <end position="420"/>
    </location>
</feature>
<keyword evidence="3 7" id="KW-0812">Transmembrane</keyword>
<sequence>MISLKKANIYSRQFRLRTTLLTTFVLQIIVAVGLVGYLSFRNGQKAVNELANQLIQEVANRTTGHLNTYLQTPQLVNSLNVDAVRLGEVDLQNLSAVEKHLFVQLQRFNSISSIQVGSVGNDFRQVIRQRQYSLFKSVSGQPQTIEEYQLNSQGQPMRLLRTYSQQTPVRNRLWYQSAVFAGKSVWSPISPLNKNSDLSLTLSTPVYDRQGEKLAVFSSSVFLSSINDFLSGLDLKKSGKILIIERNGWIVAASHQTLTGELRPFQPFNIVSSSDPEIRAAARFLLDSFGDFSRISQTHQLSFVDNGGERQFIHVMPLKDENGLDWLIVVMVAESDFMAEIHANTQMTLILCFAALIAALCVSVFITHWILQPVQRVSLASEQIAKGDLDQQVPPSIIAEIDQLATSFNSMAKQLKQFIAALKQSETRNRAFVDAIPDLILRISQDGTYLDIVEAKGVNLVTTSENYISRNIEEILPNELAKKYIYYIHQAIQTGETQEFEYQLTIEDRTGEYEARVVKSAEQEAILIVRDITERKHTEKLKQDNLRMSAELDVARQIQRMILPKLAELQIAGLEIDAFMEPAHEVGGDYYDVLNHNGKVKIGIGDVAGHGLESGVLMIMLQTAIRTLVVNNETNYRRFLSTINQVIYQNIQRMNSNKSISLALLEYQGGCIKLSGQHEEMLVVRANGEVERLDTIDLGFLLGMISDISDLIGHREVQLQPGDGVVLYTDGITEAENQAQEYYGLERLCEVVSQNWQYSANEIRQAIIEDVRSHIGEHIVYDDITLLVLKQK</sequence>
<evidence type="ECO:0000313" key="9">
    <source>
        <dbReference type="EMBL" id="MBD2502124.1"/>
    </source>
</evidence>
<evidence type="ECO:0000256" key="3">
    <source>
        <dbReference type="ARBA" id="ARBA00022692"/>
    </source>
</evidence>
<feature type="transmembrane region" description="Helical" evidence="7">
    <location>
        <begin position="20"/>
        <end position="40"/>
    </location>
</feature>
<dbReference type="SUPFAM" id="SSF55785">
    <property type="entry name" value="PYP-like sensor domain (PAS domain)"/>
    <property type="match status" value="1"/>
</dbReference>
<dbReference type="InterPro" id="IPR003660">
    <property type="entry name" value="HAMP_dom"/>
</dbReference>
<dbReference type="SMART" id="SM00331">
    <property type="entry name" value="PP2C_SIG"/>
    <property type="match status" value="1"/>
</dbReference>
<dbReference type="InterPro" id="IPR036457">
    <property type="entry name" value="PPM-type-like_dom_sf"/>
</dbReference>
<evidence type="ECO:0000256" key="1">
    <source>
        <dbReference type="ARBA" id="ARBA00004651"/>
    </source>
</evidence>
<evidence type="ECO:0000256" key="2">
    <source>
        <dbReference type="ARBA" id="ARBA00022475"/>
    </source>
</evidence>
<dbReference type="PROSITE" id="PS50885">
    <property type="entry name" value="HAMP"/>
    <property type="match status" value="1"/>
</dbReference>
<evidence type="ECO:0000256" key="5">
    <source>
        <dbReference type="ARBA" id="ARBA00022989"/>
    </source>
</evidence>
<keyword evidence="4" id="KW-0378">Hydrolase</keyword>